<dbReference type="AlphaFoldDB" id="A0A7M7JAD8"/>
<dbReference type="Proteomes" id="UP000594260">
    <property type="component" value="Unplaced"/>
</dbReference>
<name>A0A7M7JAD8_VARDE</name>
<organism evidence="1 2">
    <name type="scientific">Varroa destructor</name>
    <name type="common">Honeybee mite</name>
    <dbReference type="NCBI Taxonomy" id="109461"/>
    <lineage>
        <taxon>Eukaryota</taxon>
        <taxon>Metazoa</taxon>
        <taxon>Ecdysozoa</taxon>
        <taxon>Arthropoda</taxon>
        <taxon>Chelicerata</taxon>
        <taxon>Arachnida</taxon>
        <taxon>Acari</taxon>
        <taxon>Parasitiformes</taxon>
        <taxon>Mesostigmata</taxon>
        <taxon>Gamasina</taxon>
        <taxon>Dermanyssoidea</taxon>
        <taxon>Varroidae</taxon>
        <taxon>Varroa</taxon>
    </lineage>
</organism>
<dbReference type="GeneID" id="111243647"/>
<dbReference type="GO" id="GO:0020037">
    <property type="term" value="F:heme binding"/>
    <property type="evidence" value="ECO:0007669"/>
    <property type="project" value="InterPro"/>
</dbReference>
<dbReference type="GO" id="GO:0006979">
    <property type="term" value="P:response to oxidative stress"/>
    <property type="evidence" value="ECO:0007669"/>
    <property type="project" value="InterPro"/>
</dbReference>
<dbReference type="Gene3D" id="1.10.640.10">
    <property type="entry name" value="Haem peroxidase domain superfamily, animal type"/>
    <property type="match status" value="1"/>
</dbReference>
<protein>
    <submittedName>
        <fullName evidence="1">Uncharacterized protein</fullName>
    </submittedName>
</protein>
<sequence length="104" mass="12217">MNNKLKMEFNLFKFTSHFAGIYRDGISIPFGAKSVSRNEHPFYQRYNVTCINFIREARCPCSSTWARQQTSTMNNRIFEEARRINIAQFQVVVTREFLLLLLSG</sequence>
<proteinExistence type="predicted"/>
<dbReference type="EnsemblMetazoa" id="XM_022789511">
    <property type="protein sequence ID" value="XP_022645246"/>
    <property type="gene ID" value="LOC111243647"/>
</dbReference>
<dbReference type="PROSITE" id="PS50292">
    <property type="entry name" value="PEROXIDASE_3"/>
    <property type="match status" value="1"/>
</dbReference>
<keyword evidence="2" id="KW-1185">Reference proteome</keyword>
<dbReference type="Pfam" id="PF03098">
    <property type="entry name" value="An_peroxidase"/>
    <property type="match status" value="1"/>
</dbReference>
<reference evidence="1" key="1">
    <citation type="submission" date="2021-01" db="UniProtKB">
        <authorList>
            <consortium name="EnsemblMetazoa"/>
        </authorList>
    </citation>
    <scope>IDENTIFICATION</scope>
</reference>
<evidence type="ECO:0000313" key="1">
    <source>
        <dbReference type="EnsemblMetazoa" id="XP_022645246"/>
    </source>
</evidence>
<dbReference type="SUPFAM" id="SSF48113">
    <property type="entry name" value="Heme-dependent peroxidases"/>
    <property type="match status" value="1"/>
</dbReference>
<dbReference type="RefSeq" id="XP_022645246.1">
    <property type="nucleotide sequence ID" value="XM_022789511.1"/>
</dbReference>
<dbReference type="InterPro" id="IPR019791">
    <property type="entry name" value="Haem_peroxidase_animal"/>
</dbReference>
<accession>A0A7M7JAD8</accession>
<dbReference type="KEGG" id="vde:111243647"/>
<dbReference type="InterPro" id="IPR037120">
    <property type="entry name" value="Haem_peroxidase_sf_animal"/>
</dbReference>
<dbReference type="GO" id="GO:0004601">
    <property type="term" value="F:peroxidase activity"/>
    <property type="evidence" value="ECO:0007669"/>
    <property type="project" value="InterPro"/>
</dbReference>
<dbReference type="InParanoid" id="A0A7M7JAD8"/>
<dbReference type="InterPro" id="IPR010255">
    <property type="entry name" value="Haem_peroxidase_sf"/>
</dbReference>
<evidence type="ECO:0000313" key="2">
    <source>
        <dbReference type="Proteomes" id="UP000594260"/>
    </source>
</evidence>